<evidence type="ECO:0000313" key="1">
    <source>
        <dbReference type="EMBL" id="ROQ92074.1"/>
    </source>
</evidence>
<reference evidence="1 2" key="1">
    <citation type="submission" date="2018-11" db="EMBL/GenBank/DDBJ databases">
        <title>Genomic Encyclopedia of Type Strains, Phase IV (KMG-IV): sequencing the most valuable type-strain genomes for metagenomic binning, comparative biology and taxonomic classification.</title>
        <authorList>
            <person name="Goeker M."/>
        </authorList>
    </citation>
    <scope>NUCLEOTIDE SEQUENCE [LARGE SCALE GENOMIC DNA]</scope>
    <source>
        <strain evidence="1 2">DSM 22027</strain>
    </source>
</reference>
<dbReference type="EMBL" id="RJVA01000012">
    <property type="protein sequence ID" value="ROQ92074.1"/>
    <property type="molecule type" value="Genomic_DNA"/>
</dbReference>
<comment type="caution">
    <text evidence="1">The sequence shown here is derived from an EMBL/GenBank/DDBJ whole genome shotgun (WGS) entry which is preliminary data.</text>
</comment>
<sequence length="61" mass="6649">MAGPLSSLILLLRPQKKDKPKVSRHGAHCGAPFPVIQGQESGQCPNCGRLWQKKDATSRKP</sequence>
<dbReference type="Proteomes" id="UP000276223">
    <property type="component" value="Unassembled WGS sequence"/>
</dbReference>
<keyword evidence="2" id="KW-1185">Reference proteome</keyword>
<gene>
    <name evidence="1" type="ORF">EDC27_1746</name>
</gene>
<dbReference type="AlphaFoldDB" id="A0A3N1ULG8"/>
<protein>
    <submittedName>
        <fullName evidence="1">Uncharacterized protein</fullName>
    </submittedName>
</protein>
<organism evidence="1 2">
    <name type="scientific">Desulfosoma caldarium</name>
    <dbReference type="NCBI Taxonomy" id="610254"/>
    <lineage>
        <taxon>Bacteria</taxon>
        <taxon>Pseudomonadati</taxon>
        <taxon>Thermodesulfobacteriota</taxon>
        <taxon>Syntrophobacteria</taxon>
        <taxon>Syntrophobacterales</taxon>
        <taxon>Syntrophobacteraceae</taxon>
        <taxon>Desulfosoma</taxon>
    </lineage>
</organism>
<evidence type="ECO:0000313" key="2">
    <source>
        <dbReference type="Proteomes" id="UP000276223"/>
    </source>
</evidence>
<name>A0A3N1ULG8_9BACT</name>
<proteinExistence type="predicted"/>
<accession>A0A3N1ULG8</accession>